<dbReference type="EMBL" id="JAUUUU010000004">
    <property type="protein sequence ID" value="MDP1521052.1"/>
    <property type="molecule type" value="Genomic_DNA"/>
</dbReference>
<accession>A0AAW8B5R6</accession>
<keyword evidence="6" id="KW-0408">Iron</keyword>
<evidence type="ECO:0000256" key="6">
    <source>
        <dbReference type="ARBA" id="ARBA00023004"/>
    </source>
</evidence>
<dbReference type="InterPro" id="IPR006620">
    <property type="entry name" value="Pro_4_hyd_alph"/>
</dbReference>
<proteinExistence type="predicted"/>
<sequence>MLAITPPPSSPDDLLFARIANDLNHQGYTVIPNALPDTLASSLFDQVRDLDSSAYSEAGIGRQNDLTLNQFVRRDEICWIEGKSPAEHHWLQWTAGLQQYLNQHLFLGLFSFESHFARYQPGDFYRKHLDAFRGEANRRLSVVTYLNPGWLPEDGGELVIYDIDSDEEVVRVTPAYGTLVVFLSEEFPHEVLTAKRHRHSIAGWFRVNGSCNERVDPPR</sequence>
<dbReference type="PROSITE" id="PS51471">
    <property type="entry name" value="FE2OG_OXY"/>
    <property type="match status" value="1"/>
</dbReference>
<dbReference type="GO" id="GO:0031418">
    <property type="term" value="F:L-ascorbic acid binding"/>
    <property type="evidence" value="ECO:0007669"/>
    <property type="project" value="UniProtKB-KW"/>
</dbReference>
<dbReference type="InterPro" id="IPR051559">
    <property type="entry name" value="HIF_prolyl_hydroxylases"/>
</dbReference>
<feature type="domain" description="Fe2OG dioxygenase" evidence="7">
    <location>
        <begin position="105"/>
        <end position="207"/>
    </location>
</feature>
<dbReference type="InterPro" id="IPR005123">
    <property type="entry name" value="Oxoglu/Fe-dep_dioxygenase_dom"/>
</dbReference>
<evidence type="ECO:0000256" key="4">
    <source>
        <dbReference type="ARBA" id="ARBA00022964"/>
    </source>
</evidence>
<dbReference type="GO" id="GO:0031543">
    <property type="term" value="F:peptidyl-proline dioxygenase activity"/>
    <property type="evidence" value="ECO:0007669"/>
    <property type="project" value="TreeGrafter"/>
</dbReference>
<comment type="cofactor">
    <cofactor evidence="1">
        <name>L-ascorbate</name>
        <dbReference type="ChEBI" id="CHEBI:38290"/>
    </cofactor>
</comment>
<evidence type="ECO:0000259" key="7">
    <source>
        <dbReference type="PROSITE" id="PS51471"/>
    </source>
</evidence>
<protein>
    <submittedName>
        <fullName evidence="8">2OG-Fe(II) oxygenase</fullName>
        <ecNumber evidence="8">1.14.11.-</ecNumber>
    </submittedName>
</protein>
<keyword evidence="3" id="KW-0847">Vitamin C</keyword>
<dbReference type="InterPro" id="IPR044862">
    <property type="entry name" value="Pro_4_hyd_alph_FE2OG_OXY"/>
</dbReference>
<dbReference type="GO" id="GO:0008198">
    <property type="term" value="F:ferrous iron binding"/>
    <property type="evidence" value="ECO:0007669"/>
    <property type="project" value="TreeGrafter"/>
</dbReference>
<evidence type="ECO:0000256" key="3">
    <source>
        <dbReference type="ARBA" id="ARBA00022896"/>
    </source>
</evidence>
<evidence type="ECO:0000256" key="1">
    <source>
        <dbReference type="ARBA" id="ARBA00001961"/>
    </source>
</evidence>
<reference evidence="8" key="2">
    <citation type="submission" date="2023-08" db="EMBL/GenBank/DDBJ databases">
        <authorList>
            <person name="Luo J."/>
        </authorList>
    </citation>
    <scope>NUCLEOTIDE SEQUENCE</scope>
    <source>
        <strain evidence="8">DSM 25064</strain>
    </source>
</reference>
<name>A0AAW8B5R6_9GAMM</name>
<dbReference type="RefSeq" id="WP_305170669.1">
    <property type="nucleotide sequence ID" value="NZ_JAUUUU010000004.1"/>
</dbReference>
<dbReference type="GO" id="GO:0071456">
    <property type="term" value="P:cellular response to hypoxia"/>
    <property type="evidence" value="ECO:0007669"/>
    <property type="project" value="TreeGrafter"/>
</dbReference>
<keyword evidence="9" id="KW-1185">Reference proteome</keyword>
<dbReference type="SMART" id="SM00702">
    <property type="entry name" value="P4Hc"/>
    <property type="match status" value="1"/>
</dbReference>
<dbReference type="Proteomes" id="UP001178354">
    <property type="component" value="Unassembled WGS sequence"/>
</dbReference>
<organism evidence="8 9">
    <name type="scientific">Porticoccus litoralis</name>
    <dbReference type="NCBI Taxonomy" id="434086"/>
    <lineage>
        <taxon>Bacteria</taxon>
        <taxon>Pseudomonadati</taxon>
        <taxon>Pseudomonadota</taxon>
        <taxon>Gammaproteobacteria</taxon>
        <taxon>Cellvibrionales</taxon>
        <taxon>Porticoccaceae</taxon>
        <taxon>Porticoccus</taxon>
    </lineage>
</organism>
<evidence type="ECO:0000313" key="8">
    <source>
        <dbReference type="EMBL" id="MDP1521052.1"/>
    </source>
</evidence>
<dbReference type="EC" id="1.14.11.-" evidence="8"/>
<keyword evidence="2" id="KW-0479">Metal-binding</keyword>
<dbReference type="PANTHER" id="PTHR12907:SF26">
    <property type="entry name" value="HIF PROLYL HYDROXYLASE, ISOFORM C"/>
    <property type="match status" value="1"/>
</dbReference>
<dbReference type="Gene3D" id="2.60.120.620">
    <property type="entry name" value="q2cbj1_9rhob like domain"/>
    <property type="match status" value="1"/>
</dbReference>
<dbReference type="AlphaFoldDB" id="A0AAW8B5R6"/>
<comment type="caution">
    <text evidence="8">The sequence shown here is derived from an EMBL/GenBank/DDBJ whole genome shotgun (WGS) entry which is preliminary data.</text>
</comment>
<gene>
    <name evidence="8" type="ORF">Q8A57_08740</name>
</gene>
<keyword evidence="4" id="KW-0223">Dioxygenase</keyword>
<keyword evidence="5 8" id="KW-0560">Oxidoreductase</keyword>
<evidence type="ECO:0000256" key="2">
    <source>
        <dbReference type="ARBA" id="ARBA00022723"/>
    </source>
</evidence>
<dbReference type="Pfam" id="PF13640">
    <property type="entry name" value="2OG-FeII_Oxy_3"/>
    <property type="match status" value="1"/>
</dbReference>
<reference evidence="8" key="1">
    <citation type="journal article" date="2010" name="Int. J. Syst. Evol. Microbiol.">
        <title>Porticoccus litoralis gen. nov., sp. nov., a gammaproteobacterium isolated from the Yellow Sea.</title>
        <authorList>
            <person name="Oh H.M."/>
            <person name="Kim H."/>
            <person name="Kim K.M."/>
            <person name="Min G.S."/>
            <person name="Cho J.C."/>
        </authorList>
    </citation>
    <scope>NUCLEOTIDE SEQUENCE</scope>
    <source>
        <strain evidence="8">DSM 25064</strain>
    </source>
</reference>
<evidence type="ECO:0000256" key="5">
    <source>
        <dbReference type="ARBA" id="ARBA00023002"/>
    </source>
</evidence>
<evidence type="ECO:0000313" key="9">
    <source>
        <dbReference type="Proteomes" id="UP001178354"/>
    </source>
</evidence>
<dbReference type="PANTHER" id="PTHR12907">
    <property type="entry name" value="EGL NINE HOMOLOG-RELATED"/>
    <property type="match status" value="1"/>
</dbReference>